<dbReference type="GO" id="GO:0000150">
    <property type="term" value="F:DNA strand exchange activity"/>
    <property type="evidence" value="ECO:0007669"/>
    <property type="project" value="InterPro"/>
</dbReference>
<evidence type="ECO:0000313" key="5">
    <source>
        <dbReference type="Proteomes" id="UP001161580"/>
    </source>
</evidence>
<dbReference type="InterPro" id="IPR050639">
    <property type="entry name" value="SSR_resolvase"/>
</dbReference>
<dbReference type="PANTHER" id="PTHR30461:SF2">
    <property type="entry name" value="SERINE RECOMBINASE PINE-RELATED"/>
    <property type="match status" value="1"/>
</dbReference>
<dbReference type="InterPro" id="IPR006119">
    <property type="entry name" value="Resolv_N"/>
</dbReference>
<dbReference type="Pfam" id="PF00239">
    <property type="entry name" value="Resolvase"/>
    <property type="match status" value="1"/>
</dbReference>
<dbReference type="EMBL" id="JALDYZ010000021">
    <property type="protein sequence ID" value="MDI7924944.1"/>
    <property type="molecule type" value="Genomic_DNA"/>
</dbReference>
<evidence type="ECO:0000259" key="3">
    <source>
        <dbReference type="PROSITE" id="PS51736"/>
    </source>
</evidence>
<accession>A0AAE3U6C6</accession>
<comment type="caution">
    <text evidence="4">The sequence shown here is derived from an EMBL/GenBank/DDBJ whole genome shotgun (WGS) entry which is preliminary data.</text>
</comment>
<dbReference type="AlphaFoldDB" id="A0AAE3U6C6"/>
<organism evidence="4 5">
    <name type="scientific">Ferirhizobium litorale</name>
    <dbReference type="NCBI Taxonomy" id="2927786"/>
    <lineage>
        <taxon>Bacteria</taxon>
        <taxon>Pseudomonadati</taxon>
        <taxon>Pseudomonadota</taxon>
        <taxon>Alphaproteobacteria</taxon>
        <taxon>Hyphomicrobiales</taxon>
        <taxon>Rhizobiaceae</taxon>
        <taxon>Ferirhizobium</taxon>
    </lineage>
</organism>
<sequence length="101" mass="11343">MPNDTSPRPRAYSYVRFSTPEQMRGDSFRRQLQAAERYALTNGLVIDTKFTFHDLGVSAFRGMNKSVGMLGEFLSYVRSGDIAAGSYLLVENLDRVSRANV</sequence>
<dbReference type="RefSeq" id="WP_311794752.1">
    <property type="nucleotide sequence ID" value="NZ_JALDYZ010000021.1"/>
</dbReference>
<dbReference type="CDD" id="cd00338">
    <property type="entry name" value="Ser_Recombinase"/>
    <property type="match status" value="1"/>
</dbReference>
<reference evidence="4" key="1">
    <citation type="submission" date="2022-03" db="EMBL/GenBank/DDBJ databases">
        <title>Fererhizobium litorale gen. nov., sp. nov., isolated from sandy sediments of the Sea of Japan seashore.</title>
        <authorList>
            <person name="Romanenko L."/>
            <person name="Kurilenko V."/>
            <person name="Otstavnykh N."/>
            <person name="Svetashev V."/>
            <person name="Tekutyeva L."/>
            <person name="Isaeva M."/>
            <person name="Mikhailov V."/>
        </authorList>
    </citation>
    <scope>NUCLEOTIDE SEQUENCE</scope>
    <source>
        <strain evidence="4">KMM 9576</strain>
    </source>
</reference>
<name>A0AAE3U6C6_9HYPH</name>
<dbReference type="PANTHER" id="PTHR30461">
    <property type="entry name" value="DNA-INVERTASE FROM LAMBDOID PROPHAGE"/>
    <property type="match status" value="1"/>
</dbReference>
<evidence type="ECO:0000313" key="4">
    <source>
        <dbReference type="EMBL" id="MDI7924944.1"/>
    </source>
</evidence>
<dbReference type="Proteomes" id="UP001161580">
    <property type="component" value="Unassembled WGS sequence"/>
</dbReference>
<protein>
    <submittedName>
        <fullName evidence="4">Recombinase family protein</fullName>
    </submittedName>
</protein>
<keyword evidence="2" id="KW-0233">DNA recombination</keyword>
<dbReference type="PROSITE" id="PS51736">
    <property type="entry name" value="RECOMBINASES_3"/>
    <property type="match status" value="1"/>
</dbReference>
<dbReference type="InterPro" id="IPR036162">
    <property type="entry name" value="Resolvase-like_N_sf"/>
</dbReference>
<gene>
    <name evidence="4" type="ORF">MRS75_23080</name>
</gene>
<evidence type="ECO:0000256" key="1">
    <source>
        <dbReference type="ARBA" id="ARBA00023125"/>
    </source>
</evidence>
<keyword evidence="1" id="KW-0238">DNA-binding</keyword>
<dbReference type="GO" id="GO:0003677">
    <property type="term" value="F:DNA binding"/>
    <property type="evidence" value="ECO:0007669"/>
    <property type="project" value="UniProtKB-KW"/>
</dbReference>
<dbReference type="Gene3D" id="3.40.50.1390">
    <property type="entry name" value="Resolvase, N-terminal catalytic domain"/>
    <property type="match status" value="1"/>
</dbReference>
<proteinExistence type="predicted"/>
<evidence type="ECO:0000256" key="2">
    <source>
        <dbReference type="ARBA" id="ARBA00023172"/>
    </source>
</evidence>
<dbReference type="SUPFAM" id="SSF53041">
    <property type="entry name" value="Resolvase-like"/>
    <property type="match status" value="1"/>
</dbReference>
<feature type="domain" description="Resolvase/invertase-type recombinase catalytic" evidence="3">
    <location>
        <begin position="10"/>
        <end position="101"/>
    </location>
</feature>
<keyword evidence="5" id="KW-1185">Reference proteome</keyword>